<dbReference type="AlphaFoldDB" id="A0A836EX29"/>
<keyword evidence="2" id="KW-0328">Glycosyltransferase</keyword>
<feature type="domain" description="Glycosyl transferase family 25" evidence="5">
    <location>
        <begin position="363"/>
        <end position="543"/>
    </location>
</feature>
<evidence type="ECO:0000313" key="7">
    <source>
        <dbReference type="Proteomes" id="UP000667349"/>
    </source>
</evidence>
<protein>
    <submittedName>
        <fullName evidence="6">GLT25 Glycosyltransferase</fullName>
    </submittedName>
</protein>
<dbReference type="InterPro" id="IPR029044">
    <property type="entry name" value="Nucleotide-diphossugar_trans"/>
</dbReference>
<keyword evidence="7" id="KW-1185">Reference proteome</keyword>
<dbReference type="InterPro" id="IPR002654">
    <property type="entry name" value="Glyco_trans_25"/>
</dbReference>
<dbReference type="EMBL" id="JAANHZ010000705">
    <property type="protein sequence ID" value="KAG5308047.1"/>
    <property type="molecule type" value="Genomic_DNA"/>
</dbReference>
<dbReference type="SUPFAM" id="SSF53448">
    <property type="entry name" value="Nucleotide-diphospho-sugar transferases"/>
    <property type="match status" value="1"/>
</dbReference>
<evidence type="ECO:0000259" key="5">
    <source>
        <dbReference type="Pfam" id="PF01755"/>
    </source>
</evidence>
<evidence type="ECO:0000256" key="2">
    <source>
        <dbReference type="ARBA" id="ARBA00022676"/>
    </source>
</evidence>
<evidence type="ECO:0000313" key="6">
    <source>
        <dbReference type="EMBL" id="KAG5308047.1"/>
    </source>
</evidence>
<accession>A0A836EX29</accession>
<dbReference type="CDD" id="cd06532">
    <property type="entry name" value="Glyco_transf_25"/>
    <property type="match status" value="1"/>
</dbReference>
<feature type="non-terminal residue" evidence="6">
    <location>
        <position position="1"/>
    </location>
</feature>
<dbReference type="Gene3D" id="3.90.550.10">
    <property type="entry name" value="Spore Coat Polysaccharide Biosynthesis Protein SpsA, Chain A"/>
    <property type="match status" value="1"/>
</dbReference>
<name>A0A836EX29_9HYME</name>
<keyword evidence="4" id="KW-0472">Membrane</keyword>
<keyword evidence="3 6" id="KW-0808">Transferase</keyword>
<comment type="caution">
    <text evidence="6">The sequence shown here is derived from an EMBL/GenBank/DDBJ whole genome shotgun (WGS) entry which is preliminary data.</text>
</comment>
<dbReference type="GO" id="GO:0050211">
    <property type="term" value="F:procollagen galactosyltransferase activity"/>
    <property type="evidence" value="ECO:0007669"/>
    <property type="project" value="TreeGrafter"/>
</dbReference>
<comment type="similarity">
    <text evidence="1">Belongs to the glycosyltransferase 25 family.</text>
</comment>
<dbReference type="PANTHER" id="PTHR10730:SF53">
    <property type="entry name" value="GLYCOSYLTRANSFERASE 25 FAMILY MEMBER"/>
    <property type="match status" value="1"/>
</dbReference>
<evidence type="ECO:0000256" key="4">
    <source>
        <dbReference type="SAM" id="Phobius"/>
    </source>
</evidence>
<dbReference type="Proteomes" id="UP000667349">
    <property type="component" value="Unassembled WGS sequence"/>
</dbReference>
<reference evidence="6" key="1">
    <citation type="submission" date="2020-02" db="EMBL/GenBank/DDBJ databases">
        <title>Relaxed selection underlies rapid genomic changes in the transitions from sociality to social parasitism in ants.</title>
        <authorList>
            <person name="Bi X."/>
        </authorList>
    </citation>
    <scope>NUCLEOTIDE SEQUENCE</scope>
    <source>
        <strain evidence="6">BGI-DK2013a</strain>
        <tissue evidence="6">Whole body</tissue>
    </source>
</reference>
<dbReference type="Pfam" id="PF01755">
    <property type="entry name" value="Glyco_transf_25"/>
    <property type="match status" value="1"/>
</dbReference>
<organism evidence="6 7">
    <name type="scientific">Acromyrmex insinuator</name>
    <dbReference type="NCBI Taxonomy" id="230686"/>
    <lineage>
        <taxon>Eukaryota</taxon>
        <taxon>Metazoa</taxon>
        <taxon>Ecdysozoa</taxon>
        <taxon>Arthropoda</taxon>
        <taxon>Hexapoda</taxon>
        <taxon>Insecta</taxon>
        <taxon>Pterygota</taxon>
        <taxon>Neoptera</taxon>
        <taxon>Endopterygota</taxon>
        <taxon>Hymenoptera</taxon>
        <taxon>Apocrita</taxon>
        <taxon>Aculeata</taxon>
        <taxon>Formicoidea</taxon>
        <taxon>Formicidae</taxon>
        <taxon>Myrmicinae</taxon>
        <taxon>Acromyrmex</taxon>
    </lineage>
</organism>
<sequence length="610" mass="71423">KDHVRGVVSSHNLHIRLSKFSNKRTRKDTCVIKMYRFYICITMILRGYLIIYSLIGFAWLVRCDTILKEPTVLISVLVRNKAHTLPYFLSLLENQDYPKKRISFWIRSDNNVDNSIEILNKWINSRSKMYHSMNVHLNASSTGFEDERSIADWSPRRFAHIIDLREQALDYAKEIWADFILMLDADVFLINPSTIRNLIHKEYTVVAPLLRSDGMYSNFWAGMTTEHYYLRTELYEPILFREKIDCHNVPMIHSAVLIDLRRRYSDYLTYKAEKLTDYDGPVDDIITFAIGANKSDVSLFVCNDDIYGFIMVPLENDETIAEDMQRLINTKVEMLAFSDYLPLSDDLKEFVIYPEKDTLGVDNIYMINLLRRPERRRRMHRLFEELGIRAEIIDAVDGRALNKSSLKKWGVIPMSEYSDPYHKRPMTMGEIGCFLSHYIVWQKVLEHGYKSVMVLEDDVRFEPFFRQKVDYVLAELSNLKLEWDLIYMGRKKLVKSENLVEGSKFLVRAGYSYWTLGYILSESGAKKLIDAMPLEKLIPVDEFLPILSDTHPEKQWAAQFPTRDLIILSTNPLLIYPSHYTGEDGHISDTEDSKLVHDTFIDNLEKKEEL</sequence>
<evidence type="ECO:0000256" key="1">
    <source>
        <dbReference type="ARBA" id="ARBA00006721"/>
    </source>
</evidence>
<keyword evidence="4" id="KW-0812">Transmembrane</keyword>
<feature type="transmembrane region" description="Helical" evidence="4">
    <location>
        <begin position="35"/>
        <end position="61"/>
    </location>
</feature>
<feature type="non-terminal residue" evidence="6">
    <location>
        <position position="610"/>
    </location>
</feature>
<keyword evidence="4" id="KW-1133">Transmembrane helix</keyword>
<dbReference type="PANTHER" id="PTHR10730">
    <property type="entry name" value="PROCOLLAGEN-LYSINE,2-OXOGLUTARATE 5-DIOXYGENASE/GLYCOSYLTRANSFERASE 25 FAMILY MEMBER"/>
    <property type="match status" value="1"/>
</dbReference>
<dbReference type="InterPro" id="IPR050757">
    <property type="entry name" value="Collagen_mod_GT25"/>
</dbReference>
<gene>
    <name evidence="6" type="ORF">G6Z75_0009892</name>
</gene>
<evidence type="ECO:0000256" key="3">
    <source>
        <dbReference type="ARBA" id="ARBA00022679"/>
    </source>
</evidence>
<proteinExistence type="inferred from homology"/>